<protein>
    <submittedName>
        <fullName evidence="1">Uncharacterized protein</fullName>
    </submittedName>
</protein>
<dbReference type="Proteomes" id="UP000183371">
    <property type="component" value="Unassembled WGS sequence"/>
</dbReference>
<evidence type="ECO:0000313" key="2">
    <source>
        <dbReference type="Proteomes" id="UP000183371"/>
    </source>
</evidence>
<reference evidence="2" key="1">
    <citation type="submission" date="2016-10" db="EMBL/GenBank/DDBJ databases">
        <authorList>
            <person name="Varghese N."/>
            <person name="Submissions S."/>
        </authorList>
    </citation>
    <scope>NUCLEOTIDE SEQUENCE [LARGE SCALE GENOMIC DNA]</scope>
    <source>
        <strain evidence="2">DSM 17465</strain>
    </source>
</reference>
<accession>A0A1I6XZF0</accession>
<gene>
    <name evidence="1" type="ORF">SAMN05444141_101536</name>
</gene>
<evidence type="ECO:0000313" key="1">
    <source>
        <dbReference type="EMBL" id="SFT43536.1"/>
    </source>
</evidence>
<dbReference type="EMBL" id="FPBD01000001">
    <property type="protein sequence ID" value="SFT43536.1"/>
    <property type="molecule type" value="Genomic_DNA"/>
</dbReference>
<name>A0A1I6XZF0_9HYPH</name>
<keyword evidence="2" id="KW-1185">Reference proteome</keyword>
<organism evidence="1 2">
    <name type="scientific">Pseudovibrio denitrificans</name>
    <dbReference type="NCBI Taxonomy" id="258256"/>
    <lineage>
        <taxon>Bacteria</taxon>
        <taxon>Pseudomonadati</taxon>
        <taxon>Pseudomonadota</taxon>
        <taxon>Alphaproteobacteria</taxon>
        <taxon>Hyphomicrobiales</taxon>
        <taxon>Stappiaceae</taxon>
        <taxon>Pseudovibrio</taxon>
    </lineage>
</organism>
<sequence>MKEAGAASFGGETMRDREKPQHLVGLWRRDAVLASDAFYLFTANCSL</sequence>
<proteinExistence type="predicted"/>
<dbReference type="AlphaFoldDB" id="A0A1I6XZF0"/>